<evidence type="ECO:0000313" key="2">
    <source>
        <dbReference type="Proteomes" id="UP001631969"/>
    </source>
</evidence>
<comment type="caution">
    <text evidence="1">The sequence shown here is derived from an EMBL/GenBank/DDBJ whole genome shotgun (WGS) entry which is preliminary data.</text>
</comment>
<dbReference type="EMBL" id="JBJURJ010000011">
    <property type="protein sequence ID" value="MFM9330166.1"/>
    <property type="molecule type" value="Genomic_DNA"/>
</dbReference>
<protein>
    <submittedName>
        <fullName evidence="1">Stalk domain-containing protein</fullName>
    </submittedName>
</protein>
<sequence length="760" mass="83755">MKNSRTFLKSICLPGLALFWLLMMVHPAATYASGSTKAAIPDPALEQVLRVSIAQPTGDLTTEDLQKATSLYAYQGENIRSLEGLEHAVNISKLVLDGNPIEDFTPLASLTNVEMLGLTRTGIQDLSPLNGMVKLQQLLASNNGISDLTPLKDLNELTDLLLENNQIANVESLAGMSIRWLNLSGNRISDISVLLELKNLKHVDLSGNPLNEQAPAVIVELRQKGVEVSGAPGELSSDAIEVLVDGEGVSFEQAPLLEDGTTLVPFRAIFETLGLIVGWDADTQTVTGTKDRFSISMQIGSNNALLNGKAAELSLAPRIINGSTFVPLRFIGEATGRNVEWLAHIRTIHIDTTFRSIVYETLYSNQLKYEGESKEGLPHGRGKYMIDGGVWYEGTFVEGRMEGHGKMTDPYDAHSYYDGAFADNVPEGQGKMVYNDGTYYSGSYTGGKRQGAGKIYFADGSLNFDGYFEDDALSGPGTLWTEEGDKYVGSFQYGMMFGPFKQYHDGKLVYDGEFQGSYKEGTGKEYVDSSLVYDGEFMYGLRNGTGKLYKAGKLQYDGEFDNGRPSGRGTFYSADGAKEYTGDVVNTERTGNGTLYYKDGTYYEGEVFRGKANGEGKLYNKDGTLKNGGLFYQDVYQPDPEKIKQTAEYRLLELKKSVRYDYIDGLDSEEDDLTPQQAAMFLYLTGPEHVKTYKGLSEKERIAFLNEWGQDHWGDVPGVSECFVMIAYDGEVIEGIVTSRQADTEKLKLVASPRTLDDFK</sequence>
<organism evidence="1 2">
    <name type="scientific">Paenibacillus mesotrionivorans</name>
    <dbReference type="NCBI Taxonomy" id="3160968"/>
    <lineage>
        <taxon>Bacteria</taxon>
        <taxon>Bacillati</taxon>
        <taxon>Bacillota</taxon>
        <taxon>Bacilli</taxon>
        <taxon>Bacillales</taxon>
        <taxon>Paenibacillaceae</taxon>
        <taxon>Paenibacillus</taxon>
    </lineage>
</organism>
<accession>A0ACC7P2J3</accession>
<name>A0ACC7P2J3_9BACL</name>
<dbReference type="Proteomes" id="UP001631969">
    <property type="component" value="Unassembled WGS sequence"/>
</dbReference>
<gene>
    <name evidence="1" type="ORF">ACI1P1_17845</name>
</gene>
<reference evidence="1" key="1">
    <citation type="submission" date="2024-12" db="EMBL/GenBank/DDBJ databases">
        <authorList>
            <person name="Wu N."/>
        </authorList>
    </citation>
    <scope>NUCLEOTIDE SEQUENCE</scope>
    <source>
        <strain evidence="1">P15</strain>
    </source>
</reference>
<proteinExistence type="predicted"/>
<keyword evidence="2" id="KW-1185">Reference proteome</keyword>
<evidence type="ECO:0000313" key="1">
    <source>
        <dbReference type="EMBL" id="MFM9330166.1"/>
    </source>
</evidence>